<sequence length="126" mass="13811">MSSLLAAAYHAPHPACGRDHKFNHQLQLIEANSTVNSPVSNQMSHHTSTTCCLGLRSLFVLFPIDGQCATQSEEHRMPPLAHLVSTVSHSINMPTLVTAVAARCWRRRPSSVLRSLLSCRAVRAKS</sequence>
<protein>
    <submittedName>
        <fullName evidence="1">Uncharacterized protein</fullName>
    </submittedName>
</protein>
<dbReference type="Proteomes" id="UP001161757">
    <property type="component" value="Unassembled WGS sequence"/>
</dbReference>
<evidence type="ECO:0000313" key="1">
    <source>
        <dbReference type="EMBL" id="KAJ8995471.1"/>
    </source>
</evidence>
<reference evidence="1" key="1">
    <citation type="submission" date="2023-01" db="EMBL/GenBank/DDBJ databases">
        <title>Exophiala dermititidis isolated from Cystic Fibrosis Patient.</title>
        <authorList>
            <person name="Kurbessoian T."/>
            <person name="Crocker A."/>
            <person name="Murante D."/>
            <person name="Hogan D.A."/>
            <person name="Stajich J.E."/>
        </authorList>
    </citation>
    <scope>NUCLEOTIDE SEQUENCE</scope>
    <source>
        <strain evidence="1">Ex8</strain>
    </source>
</reference>
<dbReference type="EMBL" id="JAJGCB010000001">
    <property type="protein sequence ID" value="KAJ8995471.1"/>
    <property type="molecule type" value="Genomic_DNA"/>
</dbReference>
<accession>A0AAN6F3S5</accession>
<comment type="caution">
    <text evidence="1">The sequence shown here is derived from an EMBL/GenBank/DDBJ whole genome shotgun (WGS) entry which is preliminary data.</text>
</comment>
<dbReference type="AlphaFoldDB" id="A0AAN6F3S5"/>
<gene>
    <name evidence="1" type="ORF">HRR80_000242</name>
</gene>
<proteinExistence type="predicted"/>
<evidence type="ECO:0000313" key="2">
    <source>
        <dbReference type="Proteomes" id="UP001161757"/>
    </source>
</evidence>
<name>A0AAN6F3S5_EXODE</name>
<organism evidence="1 2">
    <name type="scientific">Exophiala dermatitidis</name>
    <name type="common">Black yeast-like fungus</name>
    <name type="synonym">Wangiella dermatitidis</name>
    <dbReference type="NCBI Taxonomy" id="5970"/>
    <lineage>
        <taxon>Eukaryota</taxon>
        <taxon>Fungi</taxon>
        <taxon>Dikarya</taxon>
        <taxon>Ascomycota</taxon>
        <taxon>Pezizomycotina</taxon>
        <taxon>Eurotiomycetes</taxon>
        <taxon>Chaetothyriomycetidae</taxon>
        <taxon>Chaetothyriales</taxon>
        <taxon>Herpotrichiellaceae</taxon>
        <taxon>Exophiala</taxon>
    </lineage>
</organism>